<accession>A0A1Q8YGW6</accession>
<dbReference type="Gene3D" id="3.40.50.150">
    <property type="entry name" value="Vaccinia Virus protein VP39"/>
    <property type="match status" value="1"/>
</dbReference>
<sequence length="207" mass="24147">MNLTKQVDSSHYEFQSYMDKGRWTSVWHQLDEVIKLKPDKVLEIGPGPGLFKKLAGQFNVKVETLDLDPELNPDHVGSALALPFDDATYDVVCAFQMLEHLPYSDALLAFKDMVRVSRRHVVISLPDSERVNRVQVQIPKIAAFDRLIPKRGSKPEEHRFDGEHYWEINKLDYLLEKVTKDLSSICRLVKTYRVKENPYHRFFIFDK</sequence>
<proteinExistence type="predicted"/>
<comment type="caution">
    <text evidence="1">The sequence shown here is derived from an EMBL/GenBank/DDBJ whole genome shotgun (WGS) entry which is preliminary data.</text>
</comment>
<dbReference type="Pfam" id="PF13489">
    <property type="entry name" value="Methyltransf_23"/>
    <property type="match status" value="1"/>
</dbReference>
<dbReference type="GO" id="GO:0008168">
    <property type="term" value="F:methyltransferase activity"/>
    <property type="evidence" value="ECO:0007669"/>
    <property type="project" value="UniProtKB-KW"/>
</dbReference>
<dbReference type="SUPFAM" id="SSF53335">
    <property type="entry name" value="S-adenosyl-L-methionine-dependent methyltransferases"/>
    <property type="match status" value="1"/>
</dbReference>
<dbReference type="AlphaFoldDB" id="A0A1Q8YGW6"/>
<evidence type="ECO:0000313" key="1">
    <source>
        <dbReference type="EMBL" id="OLP07304.1"/>
    </source>
</evidence>
<name>A0A1Q8YGW6_9BURK</name>
<dbReference type="GO" id="GO:0032259">
    <property type="term" value="P:methylation"/>
    <property type="evidence" value="ECO:0007669"/>
    <property type="project" value="UniProtKB-KW"/>
</dbReference>
<reference evidence="1 2" key="1">
    <citation type="submission" date="2017-01" db="EMBL/GenBank/DDBJ databases">
        <title>Genome sequence of Rhodoferax antarcticus ANT.BR, a psychrophilic purple nonsulfur bacterium from an Antarctic microbial mat.</title>
        <authorList>
            <person name="Baker J."/>
            <person name="Riester C."/>
            <person name="Skinner B."/>
            <person name="Newell A."/>
            <person name="Swingley W."/>
            <person name="Madigan M."/>
            <person name="Jung D."/>
            <person name="Asao M."/>
            <person name="Chen M."/>
            <person name="Loughlin P."/>
            <person name="Pan H."/>
            <person name="Lin S."/>
            <person name="Li N."/>
            <person name="Shaw J."/>
            <person name="Prado M."/>
            <person name="Sherman C."/>
            <person name="Li X."/>
            <person name="Tang J."/>
            <person name="Blankenship R."/>
            <person name="Zhao T."/>
            <person name="Touchman J."/>
            <person name="Sattley M."/>
        </authorList>
    </citation>
    <scope>NUCLEOTIDE SEQUENCE [LARGE SCALE GENOMIC DNA]</scope>
    <source>
        <strain evidence="1 2">ANT.BR</strain>
    </source>
</reference>
<dbReference type="EMBL" id="MSYM01000008">
    <property type="protein sequence ID" value="OLP07304.1"/>
    <property type="molecule type" value="Genomic_DNA"/>
</dbReference>
<keyword evidence="1" id="KW-0808">Transferase</keyword>
<gene>
    <name evidence="1" type="ORF">BLL52_1134</name>
</gene>
<keyword evidence="1" id="KW-0489">Methyltransferase</keyword>
<protein>
    <submittedName>
        <fullName evidence="1">Methyltransferase domain protein</fullName>
    </submittedName>
</protein>
<organism evidence="1 2">
    <name type="scientific">Rhodoferax antarcticus ANT.BR</name>
    <dbReference type="NCBI Taxonomy" id="1111071"/>
    <lineage>
        <taxon>Bacteria</taxon>
        <taxon>Pseudomonadati</taxon>
        <taxon>Pseudomonadota</taxon>
        <taxon>Betaproteobacteria</taxon>
        <taxon>Burkholderiales</taxon>
        <taxon>Comamonadaceae</taxon>
        <taxon>Rhodoferax</taxon>
    </lineage>
</organism>
<keyword evidence="2" id="KW-1185">Reference proteome</keyword>
<dbReference type="Proteomes" id="UP000185911">
    <property type="component" value="Unassembled WGS sequence"/>
</dbReference>
<dbReference type="InterPro" id="IPR029063">
    <property type="entry name" value="SAM-dependent_MTases_sf"/>
</dbReference>
<evidence type="ECO:0000313" key="2">
    <source>
        <dbReference type="Proteomes" id="UP000185911"/>
    </source>
</evidence>
<dbReference type="STRING" id="81479.RA876_00380"/>